<dbReference type="Gene3D" id="1.10.20.10">
    <property type="entry name" value="Histone, subunit A"/>
    <property type="match status" value="1"/>
</dbReference>
<sequence>MEEIEVHLDSSTNGALEDHNTESVQSNGITSKTSPIQRHKFVRLPLARVKAMMKKDPTCALISQDAVFLVTKATEMFIEYLAKESGKHLGASKRKTVMKRDIDCAIESSSHLCFLDGALE</sequence>
<evidence type="ECO:0000256" key="2">
    <source>
        <dbReference type="ARBA" id="ARBA00023242"/>
    </source>
</evidence>
<evidence type="ECO:0000313" key="6">
    <source>
        <dbReference type="Proteomes" id="UP001162156"/>
    </source>
</evidence>
<comment type="caution">
    <text evidence="5">The sequence shown here is derived from an EMBL/GenBank/DDBJ whole genome shotgun (WGS) entry which is preliminary data.</text>
</comment>
<dbReference type="InterPro" id="IPR003958">
    <property type="entry name" value="CBFA_NFYB_domain"/>
</dbReference>
<dbReference type="Proteomes" id="UP001162156">
    <property type="component" value="Unassembled WGS sequence"/>
</dbReference>
<keyword evidence="6" id="KW-1185">Reference proteome</keyword>
<keyword evidence="2" id="KW-0539">Nucleus</keyword>
<dbReference type="GO" id="GO:0008622">
    <property type="term" value="C:epsilon DNA polymerase complex"/>
    <property type="evidence" value="ECO:0007669"/>
    <property type="project" value="TreeGrafter"/>
</dbReference>
<evidence type="ECO:0000256" key="1">
    <source>
        <dbReference type="ARBA" id="ARBA00004123"/>
    </source>
</evidence>
<evidence type="ECO:0000313" key="5">
    <source>
        <dbReference type="EMBL" id="KAJ8961045.1"/>
    </source>
</evidence>
<dbReference type="PANTHER" id="PTHR10252">
    <property type="entry name" value="HISTONE-LIKE TRANSCRIPTION FACTOR CCAAT-RELATED"/>
    <property type="match status" value="1"/>
</dbReference>
<comment type="subcellular location">
    <subcellularLocation>
        <location evidence="1">Nucleus</location>
    </subcellularLocation>
</comment>
<feature type="compositionally biased region" description="Polar residues" evidence="3">
    <location>
        <begin position="22"/>
        <end position="33"/>
    </location>
</feature>
<dbReference type="InterPro" id="IPR050568">
    <property type="entry name" value="Transcr_DNA_Rep_Reg"/>
</dbReference>
<protein>
    <recommendedName>
        <fullName evidence="4">Transcription factor CBF/NF-Y/archaeal histone domain-containing protein</fullName>
    </recommendedName>
</protein>
<gene>
    <name evidence="5" type="ORF">NQ314_005974</name>
</gene>
<dbReference type="GO" id="GO:0046982">
    <property type="term" value="F:protein heterodimerization activity"/>
    <property type="evidence" value="ECO:0007669"/>
    <property type="project" value="InterPro"/>
</dbReference>
<dbReference type="Pfam" id="PF00808">
    <property type="entry name" value="CBFD_NFYB_HMF"/>
    <property type="match status" value="1"/>
</dbReference>
<reference evidence="5" key="1">
    <citation type="journal article" date="2023" name="Insect Mol. Biol.">
        <title>Genome sequencing provides insights into the evolution of gene families encoding plant cell wall-degrading enzymes in longhorned beetles.</title>
        <authorList>
            <person name="Shin N.R."/>
            <person name="Okamura Y."/>
            <person name="Kirsch R."/>
            <person name="Pauchet Y."/>
        </authorList>
    </citation>
    <scope>NUCLEOTIDE SEQUENCE</scope>
    <source>
        <strain evidence="5">RBIC_L_NR</strain>
    </source>
</reference>
<accession>A0AAV8ZB53</accession>
<dbReference type="SUPFAM" id="SSF47113">
    <property type="entry name" value="Histone-fold"/>
    <property type="match status" value="1"/>
</dbReference>
<evidence type="ECO:0000256" key="3">
    <source>
        <dbReference type="SAM" id="MobiDB-lite"/>
    </source>
</evidence>
<proteinExistence type="predicted"/>
<feature type="domain" description="Transcription factor CBF/NF-Y/archaeal histone" evidence="4">
    <location>
        <begin position="43"/>
        <end position="106"/>
    </location>
</feature>
<dbReference type="CDD" id="cd22929">
    <property type="entry name" value="HFD_POLE4-like"/>
    <property type="match status" value="1"/>
</dbReference>
<feature type="region of interest" description="Disordered" evidence="3">
    <location>
        <begin position="1"/>
        <end position="33"/>
    </location>
</feature>
<dbReference type="EMBL" id="JANEYF010001621">
    <property type="protein sequence ID" value="KAJ8961045.1"/>
    <property type="molecule type" value="Genomic_DNA"/>
</dbReference>
<name>A0AAV8ZB53_9CUCU</name>
<organism evidence="5 6">
    <name type="scientific">Rhamnusium bicolor</name>
    <dbReference type="NCBI Taxonomy" id="1586634"/>
    <lineage>
        <taxon>Eukaryota</taxon>
        <taxon>Metazoa</taxon>
        <taxon>Ecdysozoa</taxon>
        <taxon>Arthropoda</taxon>
        <taxon>Hexapoda</taxon>
        <taxon>Insecta</taxon>
        <taxon>Pterygota</taxon>
        <taxon>Neoptera</taxon>
        <taxon>Endopterygota</taxon>
        <taxon>Coleoptera</taxon>
        <taxon>Polyphaga</taxon>
        <taxon>Cucujiformia</taxon>
        <taxon>Chrysomeloidea</taxon>
        <taxon>Cerambycidae</taxon>
        <taxon>Lepturinae</taxon>
        <taxon>Rhagiini</taxon>
        <taxon>Rhamnusium</taxon>
    </lineage>
</organism>
<evidence type="ECO:0000259" key="4">
    <source>
        <dbReference type="Pfam" id="PF00808"/>
    </source>
</evidence>
<dbReference type="AlphaFoldDB" id="A0AAV8ZB53"/>
<dbReference type="GO" id="GO:0006261">
    <property type="term" value="P:DNA-templated DNA replication"/>
    <property type="evidence" value="ECO:0007669"/>
    <property type="project" value="TreeGrafter"/>
</dbReference>
<dbReference type="InterPro" id="IPR009072">
    <property type="entry name" value="Histone-fold"/>
</dbReference>
<dbReference type="PANTHER" id="PTHR10252:SF79">
    <property type="entry name" value="DNA POLYMERASE EPSILON SUBUNIT 4"/>
    <property type="match status" value="1"/>
</dbReference>